<dbReference type="GO" id="GO:0005634">
    <property type="term" value="C:nucleus"/>
    <property type="evidence" value="ECO:0007669"/>
    <property type="project" value="UniProtKB-SubCell"/>
</dbReference>
<dbReference type="SMART" id="SM00415">
    <property type="entry name" value="HSF"/>
    <property type="match status" value="1"/>
</dbReference>
<dbReference type="SUPFAM" id="SSF46785">
    <property type="entry name" value="Winged helix' DNA-binding domain"/>
    <property type="match status" value="1"/>
</dbReference>
<name>A0A8S0TUF2_OLEEU</name>
<dbReference type="PANTHER" id="PTHR10015:SF448">
    <property type="entry name" value="HEAT STRESS TRANSCRIPTION FACTOR A-7A-LIKE"/>
    <property type="match status" value="1"/>
</dbReference>
<proteinExistence type="inferred from homology"/>
<comment type="subcellular location">
    <subcellularLocation>
        <location evidence="1">Nucleus</location>
    </subcellularLocation>
</comment>
<protein>
    <submittedName>
        <fullName evidence="7">Heat stress transcription factor A-2-like</fullName>
    </submittedName>
</protein>
<keyword evidence="4" id="KW-0539">Nucleus</keyword>
<evidence type="ECO:0000313" key="7">
    <source>
        <dbReference type="EMBL" id="CAA3008386.1"/>
    </source>
</evidence>
<keyword evidence="2" id="KW-0346">Stress response</keyword>
<evidence type="ECO:0000256" key="3">
    <source>
        <dbReference type="ARBA" id="ARBA00023125"/>
    </source>
</evidence>
<evidence type="ECO:0000256" key="4">
    <source>
        <dbReference type="ARBA" id="ARBA00023242"/>
    </source>
</evidence>
<evidence type="ECO:0000313" key="8">
    <source>
        <dbReference type="Proteomes" id="UP000594638"/>
    </source>
</evidence>
<sequence length="107" mass="12272">MAKKDEDLIIVKEPAILFDEEENFNRGGDGGGGFCSEQSKPIERLKEVAPPSFLKKTFEMVDDPNTDSLISWSSTRNSFIVWDPHKFSMDLLPKHFKHNNFSSFFDN</sequence>
<keyword evidence="8" id="KW-1185">Reference proteome</keyword>
<feature type="domain" description="HSF-type DNA-binding" evidence="6">
    <location>
        <begin position="49"/>
        <end position="107"/>
    </location>
</feature>
<evidence type="ECO:0000256" key="5">
    <source>
        <dbReference type="RuleBase" id="RU004020"/>
    </source>
</evidence>
<evidence type="ECO:0000256" key="2">
    <source>
        <dbReference type="ARBA" id="ARBA00023016"/>
    </source>
</evidence>
<dbReference type="InterPro" id="IPR036390">
    <property type="entry name" value="WH_DNA-bd_sf"/>
</dbReference>
<comment type="similarity">
    <text evidence="5">Belongs to the HSF family.</text>
</comment>
<dbReference type="PRINTS" id="PR00056">
    <property type="entry name" value="HSFDOMAIN"/>
</dbReference>
<comment type="caution">
    <text evidence="7">The sequence shown here is derived from an EMBL/GenBank/DDBJ whole genome shotgun (WGS) entry which is preliminary data.</text>
</comment>
<accession>A0A8S0TUF2</accession>
<keyword evidence="3" id="KW-0238">DNA-binding</keyword>
<dbReference type="Gramene" id="OE9A101542T1">
    <property type="protein sequence ID" value="OE9A101542C1"/>
    <property type="gene ID" value="OE9A101542"/>
</dbReference>
<dbReference type="OrthoDB" id="60033at2759"/>
<reference evidence="7 8" key="1">
    <citation type="submission" date="2019-12" db="EMBL/GenBank/DDBJ databases">
        <authorList>
            <person name="Alioto T."/>
            <person name="Alioto T."/>
            <person name="Gomez Garrido J."/>
        </authorList>
    </citation>
    <scope>NUCLEOTIDE SEQUENCE [LARGE SCALE GENOMIC DNA]</scope>
</reference>
<dbReference type="Gene3D" id="1.10.10.10">
    <property type="entry name" value="Winged helix-like DNA-binding domain superfamily/Winged helix DNA-binding domain"/>
    <property type="match status" value="1"/>
</dbReference>
<evidence type="ECO:0000259" key="6">
    <source>
        <dbReference type="SMART" id="SM00415"/>
    </source>
</evidence>
<dbReference type="AlphaFoldDB" id="A0A8S0TUF2"/>
<organism evidence="7 8">
    <name type="scientific">Olea europaea subsp. europaea</name>
    <dbReference type="NCBI Taxonomy" id="158383"/>
    <lineage>
        <taxon>Eukaryota</taxon>
        <taxon>Viridiplantae</taxon>
        <taxon>Streptophyta</taxon>
        <taxon>Embryophyta</taxon>
        <taxon>Tracheophyta</taxon>
        <taxon>Spermatophyta</taxon>
        <taxon>Magnoliopsida</taxon>
        <taxon>eudicotyledons</taxon>
        <taxon>Gunneridae</taxon>
        <taxon>Pentapetalae</taxon>
        <taxon>asterids</taxon>
        <taxon>lamiids</taxon>
        <taxon>Lamiales</taxon>
        <taxon>Oleaceae</taxon>
        <taxon>Oleeae</taxon>
        <taxon>Olea</taxon>
    </lineage>
</organism>
<dbReference type="Pfam" id="PF00447">
    <property type="entry name" value="HSF_DNA-bind"/>
    <property type="match status" value="1"/>
</dbReference>
<dbReference type="PANTHER" id="PTHR10015">
    <property type="entry name" value="HEAT SHOCK TRANSCRIPTION FACTOR"/>
    <property type="match status" value="1"/>
</dbReference>
<gene>
    <name evidence="7" type="ORF">OLEA9_A101542</name>
</gene>
<dbReference type="GO" id="GO:0006357">
    <property type="term" value="P:regulation of transcription by RNA polymerase II"/>
    <property type="evidence" value="ECO:0007669"/>
    <property type="project" value="TreeGrafter"/>
</dbReference>
<dbReference type="GO" id="GO:0003700">
    <property type="term" value="F:DNA-binding transcription factor activity"/>
    <property type="evidence" value="ECO:0007669"/>
    <property type="project" value="InterPro"/>
</dbReference>
<dbReference type="InterPro" id="IPR036388">
    <property type="entry name" value="WH-like_DNA-bd_sf"/>
</dbReference>
<dbReference type="Proteomes" id="UP000594638">
    <property type="component" value="Unassembled WGS sequence"/>
</dbReference>
<dbReference type="GO" id="GO:0034605">
    <property type="term" value="P:cellular response to heat"/>
    <property type="evidence" value="ECO:0007669"/>
    <property type="project" value="TreeGrafter"/>
</dbReference>
<dbReference type="InterPro" id="IPR000232">
    <property type="entry name" value="HSF_DNA-bd"/>
</dbReference>
<dbReference type="GO" id="GO:0000978">
    <property type="term" value="F:RNA polymerase II cis-regulatory region sequence-specific DNA binding"/>
    <property type="evidence" value="ECO:0007669"/>
    <property type="project" value="TreeGrafter"/>
</dbReference>
<dbReference type="EMBL" id="CACTIH010007296">
    <property type="protein sequence ID" value="CAA3008386.1"/>
    <property type="molecule type" value="Genomic_DNA"/>
</dbReference>
<evidence type="ECO:0000256" key="1">
    <source>
        <dbReference type="ARBA" id="ARBA00004123"/>
    </source>
</evidence>